<organism evidence="1 2">
    <name type="scientific">Campylobacter taeniopygiae</name>
    <dbReference type="NCBI Taxonomy" id="2510188"/>
    <lineage>
        <taxon>Bacteria</taxon>
        <taxon>Pseudomonadati</taxon>
        <taxon>Campylobacterota</taxon>
        <taxon>Epsilonproteobacteria</taxon>
        <taxon>Campylobacterales</taxon>
        <taxon>Campylobacteraceae</taxon>
        <taxon>Campylobacter</taxon>
    </lineage>
</organism>
<reference evidence="1 2" key="1">
    <citation type="submission" date="2018-05" db="EMBL/GenBank/DDBJ databases">
        <title>Novel Campyloabacter and Helicobacter Species and Strains.</title>
        <authorList>
            <person name="Mannion A.J."/>
            <person name="Shen Z."/>
            <person name="Fox J.G."/>
        </authorList>
    </citation>
    <scope>NUCLEOTIDE SEQUENCE [LARGE SCALE GENOMIC DNA]</scope>
    <source>
        <strain evidence="2">MIT10-5678</strain>
    </source>
</reference>
<evidence type="ECO:0000313" key="1">
    <source>
        <dbReference type="EMBL" id="TKX34378.1"/>
    </source>
</evidence>
<dbReference type="Proteomes" id="UP000309584">
    <property type="component" value="Unassembled WGS sequence"/>
</dbReference>
<name>A0ABY2TKI4_9BACT</name>
<accession>A0ABY2TKI4</accession>
<protein>
    <submittedName>
        <fullName evidence="1">Uncharacterized protein</fullName>
    </submittedName>
</protein>
<proteinExistence type="predicted"/>
<evidence type="ECO:0000313" key="2">
    <source>
        <dbReference type="Proteomes" id="UP000309584"/>
    </source>
</evidence>
<keyword evidence="2" id="KW-1185">Reference proteome</keyword>
<gene>
    <name evidence="1" type="ORF">CQA75_01815</name>
</gene>
<dbReference type="EMBL" id="NXLY01000003">
    <property type="protein sequence ID" value="TKX34378.1"/>
    <property type="molecule type" value="Genomic_DNA"/>
</dbReference>
<comment type="caution">
    <text evidence="1">The sequence shown here is derived from an EMBL/GenBank/DDBJ whole genome shotgun (WGS) entry which is preliminary data.</text>
</comment>
<dbReference type="RefSeq" id="WP_137623352.1">
    <property type="nucleotide sequence ID" value="NZ_NXLY01000003.1"/>
</dbReference>
<sequence>MKYIFLFLMFLNITYAKEFPTFVKDWQGIYVADKQAFQISDNCYNDEMMSGIYCEIGYSKNGSTFDDWNTNFYTEKPNDMNYSVIRIINLKSPTKAIIKIFSMEYNNDFCDIEVEKQNNSIILKSGKCKIGDFILHKEIFTRYKK</sequence>